<dbReference type="Gene3D" id="2.170.130.10">
    <property type="entry name" value="TonB-dependent receptor, plug domain"/>
    <property type="match status" value="1"/>
</dbReference>
<dbReference type="InterPro" id="IPR023996">
    <property type="entry name" value="TonB-dep_OMP_SusC/RagA"/>
</dbReference>
<evidence type="ECO:0000256" key="7">
    <source>
        <dbReference type="PROSITE-ProRule" id="PRU01360"/>
    </source>
</evidence>
<evidence type="ECO:0000256" key="6">
    <source>
        <dbReference type="ARBA" id="ARBA00023237"/>
    </source>
</evidence>
<dbReference type="NCBIfam" id="TIGR04057">
    <property type="entry name" value="SusC_RagA_signa"/>
    <property type="match status" value="1"/>
</dbReference>
<keyword evidence="9" id="KW-0675">Receptor</keyword>
<dbReference type="SUPFAM" id="SSF56935">
    <property type="entry name" value="Porins"/>
    <property type="match status" value="1"/>
</dbReference>
<evidence type="ECO:0000256" key="4">
    <source>
        <dbReference type="ARBA" id="ARBA00022692"/>
    </source>
</evidence>
<dbReference type="InterPro" id="IPR008969">
    <property type="entry name" value="CarboxyPept-like_regulatory"/>
</dbReference>
<evidence type="ECO:0000256" key="3">
    <source>
        <dbReference type="ARBA" id="ARBA00022452"/>
    </source>
</evidence>
<keyword evidence="3 7" id="KW-1134">Transmembrane beta strand</keyword>
<name>A0A212K5L1_9BACT</name>
<accession>A0A212K5L1</accession>
<evidence type="ECO:0000259" key="8">
    <source>
        <dbReference type="Pfam" id="PF07715"/>
    </source>
</evidence>
<dbReference type="Pfam" id="PF07715">
    <property type="entry name" value="Plug"/>
    <property type="match status" value="1"/>
</dbReference>
<dbReference type="GO" id="GO:0009279">
    <property type="term" value="C:cell outer membrane"/>
    <property type="evidence" value="ECO:0007669"/>
    <property type="project" value="UniProtKB-SubCell"/>
</dbReference>
<reference evidence="9" key="1">
    <citation type="submission" date="2016-04" db="EMBL/GenBank/DDBJ databases">
        <authorList>
            <person name="Evans L.H."/>
            <person name="Alamgir A."/>
            <person name="Owens N."/>
            <person name="Weber N.D."/>
            <person name="Virtaneva K."/>
            <person name="Barbian K."/>
            <person name="Babar A."/>
            <person name="Rosenke K."/>
        </authorList>
    </citation>
    <scope>NUCLEOTIDE SEQUENCE</scope>
    <source>
        <strain evidence="9">86-1</strain>
    </source>
</reference>
<dbReference type="InterPro" id="IPR037066">
    <property type="entry name" value="Plug_dom_sf"/>
</dbReference>
<dbReference type="EMBL" id="FLUM01000003">
    <property type="protein sequence ID" value="SBW06991.1"/>
    <property type="molecule type" value="Genomic_DNA"/>
</dbReference>
<evidence type="ECO:0000313" key="9">
    <source>
        <dbReference type="EMBL" id="SBW06991.1"/>
    </source>
</evidence>
<evidence type="ECO:0000256" key="1">
    <source>
        <dbReference type="ARBA" id="ARBA00004571"/>
    </source>
</evidence>
<evidence type="ECO:0000256" key="5">
    <source>
        <dbReference type="ARBA" id="ARBA00023136"/>
    </source>
</evidence>
<dbReference type="Gene3D" id="2.40.170.20">
    <property type="entry name" value="TonB-dependent receptor, beta-barrel domain"/>
    <property type="match status" value="1"/>
</dbReference>
<gene>
    <name evidence="9" type="ORF">KL86DYS1_31540</name>
</gene>
<keyword evidence="2 7" id="KW-0813">Transport</keyword>
<sequence length="1076" mass="119720">MKNMNYNQKKCRIRQYSQYGILLCLLFISPFSPIGAKPIVTESTQVRNDERIIKGVVKDVNGEALIGVSVKAKSTNVTTITDLNGNFEIKVQGSDALIFSYIGFNVLEVSTSGKDTLEVILHENTKELDEVVVVGYGVQKKKLTTGATIQVSGNDLQKLSTSSAIGAMQSQTPGVNITQSSGMPGEGFKVNIRGIGTTGNSNPLYVIDGVAGGDINLLNPSDIESIDVLKDAATSAIYGARAANGVILVTTKQAKAGKIQASYDGYVGWQNVYKMPSLLNAQQYMSIMNEIRFNEGTPLIDFASVVPNEYKAVQNGWNGTNWLDEIRNKNAVTQNHSINLTGGSETSKFAMGFSYSAQDGIIGKPVAPDYSRYTFRINSDHVLLKVKDFDAIKIGENLTYTHTTNAGIGIGNQYWNDIHNVLIATPLMPVYNSNGGYFDQPSKVATDWGLDGAMSNPIADMVYQRGLNKSKNYALQANTYVQIQPIKNLIFRSSFGYKQNSSSYRSYTPVYDLSTTNKNVEDRVVQNMGLGHNWTLDNTVSYAWNIEMKHNFDAVIGQSMEKWGMGEDLEAENRNSLFPGSWDHAWIGNTQGINSTNTRISGQPWGEGSIASFFGRVNYNFNETYMASVIMRTDGSSNFAKGNRWGYFPSVSLGWVPTNEAFMNGTKSWLDFFKLRASWGQNGNCNIDPFQYLATISFDTHNAYYWGNNKGQLINGGYPDILPNADVTWEKSEQWDIGFDSYFLNSRLGVIFDWYTKNTKDWLVRAPILASYGTGAPYINGGYIRNQGIEVAFNWNDKFSRDFRYGANFNFTYNKNEVIEIDNTEGIIHGPEHVLSQGTKEMFRAQVGYPIGYFWGYKTDGVFQNQAQINEYKAAGKGVLNGAQAGDLIFVDTNNDGTITDDDKVQIGNPNPKFKIGFSMNFEYKGVDLSFVAYGAFGHQIAKSYRSFADSPLQNYTTDIFDRWHGEGTSNKLPRLTSGSHSNWQNISDIYIEDADFLKLQNVTIGYDFKKLFPQMPLTQARLYFTAQNLFTITGYSGMDPEIGYGYSNETPWASGIDVGFYPSPRTYLVGVNLKF</sequence>
<dbReference type="Pfam" id="PF13715">
    <property type="entry name" value="CarbopepD_reg_2"/>
    <property type="match status" value="1"/>
</dbReference>
<proteinExistence type="inferred from homology"/>
<keyword evidence="5 7" id="KW-0472">Membrane</keyword>
<dbReference type="InterPro" id="IPR023997">
    <property type="entry name" value="TonB-dep_OMP_SusC/RagA_CS"/>
</dbReference>
<dbReference type="AlphaFoldDB" id="A0A212K5L1"/>
<dbReference type="RefSeq" id="WP_296944453.1">
    <property type="nucleotide sequence ID" value="NZ_LT599032.1"/>
</dbReference>
<keyword evidence="4 7" id="KW-0812">Transmembrane</keyword>
<organism evidence="9">
    <name type="scientific">uncultured Dysgonomonas sp</name>
    <dbReference type="NCBI Taxonomy" id="206096"/>
    <lineage>
        <taxon>Bacteria</taxon>
        <taxon>Pseudomonadati</taxon>
        <taxon>Bacteroidota</taxon>
        <taxon>Bacteroidia</taxon>
        <taxon>Bacteroidales</taxon>
        <taxon>Dysgonomonadaceae</taxon>
        <taxon>Dysgonomonas</taxon>
        <taxon>environmental samples</taxon>
    </lineage>
</organism>
<comment type="subcellular location">
    <subcellularLocation>
        <location evidence="1 7">Cell outer membrane</location>
        <topology evidence="1 7">Multi-pass membrane protein</topology>
    </subcellularLocation>
</comment>
<dbReference type="SUPFAM" id="SSF49464">
    <property type="entry name" value="Carboxypeptidase regulatory domain-like"/>
    <property type="match status" value="1"/>
</dbReference>
<evidence type="ECO:0000256" key="2">
    <source>
        <dbReference type="ARBA" id="ARBA00022448"/>
    </source>
</evidence>
<dbReference type="InterPro" id="IPR012910">
    <property type="entry name" value="Plug_dom"/>
</dbReference>
<dbReference type="InterPro" id="IPR036942">
    <property type="entry name" value="Beta-barrel_TonB_sf"/>
</dbReference>
<protein>
    <submittedName>
        <fullName evidence="9">TonB-dependent receptor plug</fullName>
    </submittedName>
</protein>
<dbReference type="PROSITE" id="PS52016">
    <property type="entry name" value="TONB_DEPENDENT_REC_3"/>
    <property type="match status" value="1"/>
</dbReference>
<comment type="similarity">
    <text evidence="7">Belongs to the TonB-dependent receptor family.</text>
</comment>
<keyword evidence="6 7" id="KW-0998">Cell outer membrane</keyword>
<dbReference type="NCBIfam" id="TIGR04056">
    <property type="entry name" value="OMP_RagA_SusC"/>
    <property type="match status" value="1"/>
</dbReference>
<feature type="domain" description="TonB-dependent receptor plug" evidence="8">
    <location>
        <begin position="142"/>
        <end position="246"/>
    </location>
</feature>
<dbReference type="InterPro" id="IPR039426">
    <property type="entry name" value="TonB-dep_rcpt-like"/>
</dbReference>